<feature type="transmembrane region" description="Helical" evidence="1">
    <location>
        <begin position="12"/>
        <end position="29"/>
    </location>
</feature>
<evidence type="ECO:0000256" key="1">
    <source>
        <dbReference type="SAM" id="Phobius"/>
    </source>
</evidence>
<evidence type="ECO:0000313" key="3">
    <source>
        <dbReference type="Proteomes" id="UP000027855"/>
    </source>
</evidence>
<dbReference type="RefSeq" id="WP_037602841.1">
    <property type="nucleotide sequence ID" value="NZ_JADPCF010000002.1"/>
</dbReference>
<accession>A0A074IV48</accession>
<protein>
    <submittedName>
        <fullName evidence="2">Membrane protein</fullName>
    </submittedName>
</protein>
<dbReference type="Proteomes" id="UP000027855">
    <property type="component" value="Unassembled WGS sequence"/>
</dbReference>
<feature type="transmembrane region" description="Helical" evidence="1">
    <location>
        <begin position="334"/>
        <end position="351"/>
    </location>
</feature>
<evidence type="ECO:0000313" key="2">
    <source>
        <dbReference type="EMBL" id="KEO43995.1"/>
    </source>
</evidence>
<reference evidence="2 3" key="1">
    <citation type="submission" date="2014-04" db="EMBL/GenBank/DDBJ databases">
        <title>Variable characteristics of bacteriocin-producing Streptococcus salivarius strains isolated from Malaysian subjects.</title>
        <authorList>
            <person name="Philip K."/>
            <person name="Barbour A."/>
        </authorList>
    </citation>
    <scope>NUCLEOTIDE SEQUENCE [LARGE SCALE GENOMIC DNA]</scope>
    <source>
        <strain evidence="2 3">NU10</strain>
    </source>
</reference>
<comment type="caution">
    <text evidence="2">The sequence shown here is derived from an EMBL/GenBank/DDBJ whole genome shotgun (WGS) entry which is preliminary data.</text>
</comment>
<feature type="transmembrane region" description="Helical" evidence="1">
    <location>
        <begin position="118"/>
        <end position="143"/>
    </location>
</feature>
<dbReference type="AlphaFoldDB" id="A0A074IV48"/>
<feature type="transmembrane region" description="Helical" evidence="1">
    <location>
        <begin position="35"/>
        <end position="52"/>
    </location>
</feature>
<gene>
    <name evidence="2" type="ORF">DL07_05360</name>
</gene>
<sequence>MKEKKKEMQKQVLSLLGILIFAFVNVFIFDNKMGAGFSAFSTITLMSIGLLSKRTSLRVLAIISYLINVVAAVFGFNYVGFLTAVQAIELIFVIWYLYPRDTFLRRDTTDKYTYRYRWIHLLLTVLISIGGYIVFTVVSSIWNGSFLEYGGNTALIFAMQYLLFLSITKSREDEPTKVAHLFQKERRTKEMKAAIEAERQAKERALAQAFEVPLKAPSQTAAKFGNNMIKFASVWLLVMDMSILAYFFRPNDVGFGFGAFFVLLTIVLSLIFKSEEDKEDVFSIIYHKVRPIQPIFFILLLIAHAHKFSYGAAYALLFSAAYFFWAINKINMKTLLTFTVIIYFFPVFGYLSNPYRLGAENLKMVGELVTDREKSNTFYLGHYWSLLGLQSDGEYEGVPASWQAAKFADIQTLSDDSDITSGVFQVNSHNDYDYDLHLTNNKGTIEVTTGSGKDKKEYQFTDFARTYYRYEKLKKTDNQKRYKDFYKVGTVSTELGTYNLYLEMNQDWVDEYQKDPTNVDYRLLISGDKLTPREAYKKAFDY</sequence>
<feature type="transmembrane region" description="Helical" evidence="1">
    <location>
        <begin position="81"/>
        <end position="98"/>
    </location>
</feature>
<feature type="transmembrane region" description="Helical" evidence="1">
    <location>
        <begin position="254"/>
        <end position="272"/>
    </location>
</feature>
<name>A0A074IV48_STRSL</name>
<feature type="transmembrane region" description="Helical" evidence="1">
    <location>
        <begin position="228"/>
        <end position="248"/>
    </location>
</feature>
<feature type="transmembrane region" description="Helical" evidence="1">
    <location>
        <begin position="59"/>
        <end position="75"/>
    </location>
</feature>
<keyword evidence="1" id="KW-1133">Transmembrane helix</keyword>
<feature type="transmembrane region" description="Helical" evidence="1">
    <location>
        <begin position="149"/>
        <end position="167"/>
    </location>
</feature>
<organism evidence="2 3">
    <name type="scientific">Streptococcus salivarius</name>
    <dbReference type="NCBI Taxonomy" id="1304"/>
    <lineage>
        <taxon>Bacteria</taxon>
        <taxon>Bacillati</taxon>
        <taxon>Bacillota</taxon>
        <taxon>Bacilli</taxon>
        <taxon>Lactobacillales</taxon>
        <taxon>Streptococcaceae</taxon>
        <taxon>Streptococcus</taxon>
    </lineage>
</organism>
<keyword evidence="1" id="KW-0812">Transmembrane</keyword>
<feature type="transmembrane region" description="Helical" evidence="1">
    <location>
        <begin position="284"/>
        <end position="302"/>
    </location>
</feature>
<feature type="transmembrane region" description="Helical" evidence="1">
    <location>
        <begin position="308"/>
        <end position="327"/>
    </location>
</feature>
<dbReference type="EMBL" id="JJMT01000024">
    <property type="protein sequence ID" value="KEO43995.1"/>
    <property type="molecule type" value="Genomic_DNA"/>
</dbReference>
<keyword evidence="1" id="KW-0472">Membrane</keyword>
<proteinExistence type="predicted"/>